<dbReference type="Gene3D" id="3.40.50.1820">
    <property type="entry name" value="alpha/beta hydrolase"/>
    <property type="match status" value="1"/>
</dbReference>
<dbReference type="InterPro" id="IPR029058">
    <property type="entry name" value="AB_hydrolase_fold"/>
</dbReference>
<gene>
    <name evidence="2" type="ORF">E8M01_31420</name>
</gene>
<dbReference type="EMBL" id="CP039690">
    <property type="protein sequence ID" value="QCI68342.1"/>
    <property type="molecule type" value="Genomic_DNA"/>
</dbReference>
<evidence type="ECO:0000259" key="1">
    <source>
        <dbReference type="Pfam" id="PF12697"/>
    </source>
</evidence>
<dbReference type="Pfam" id="PF12697">
    <property type="entry name" value="Abhydrolase_6"/>
    <property type="match status" value="1"/>
</dbReference>
<proteinExistence type="predicted"/>
<feature type="domain" description="AB hydrolase-1" evidence="1">
    <location>
        <begin position="91"/>
        <end position="326"/>
    </location>
</feature>
<sequence length="338" mass="36814">MRGQHHTLASPLHSGLEATRTPAMTMETKAASPNILDLFAAAFTEIRAIRNSEMVEMTDDMRRSAKASTVSLSRGALHYELVGPDDGPVAVLLSGATLPMWVWDPVMAPLAAVGFRVLRFNYYGRGCSDCPFDPQDPAFFNAQITELTEALALRPPFHIVSIAFGALVGLLYAEQAPARVASLTLIAPDGMGTNVSPGLGLTLTPGLGDYLFDLVGNDLLLQRMPTYSDDRAVVADLTRRISECFAVKGYKRSVLSSIREMPIHTAEASYRAVAANRTRTLVLWGRRDGTTPVAIMDRIRPVMPDAEYRVLEAAHLPPYEDPDLFLSALLPFLRSAVG</sequence>
<evidence type="ECO:0000313" key="2">
    <source>
        <dbReference type="EMBL" id="QCI68342.1"/>
    </source>
</evidence>
<dbReference type="AlphaFoldDB" id="A0A4D7BKS2"/>
<dbReference type="OrthoDB" id="7267294at2"/>
<keyword evidence="3" id="KW-1185">Reference proteome</keyword>
<name>A0A4D7BKS2_9HYPH</name>
<dbReference type="PANTHER" id="PTHR43689:SF8">
    <property type="entry name" value="ALPHA_BETA-HYDROLASES SUPERFAMILY PROTEIN"/>
    <property type="match status" value="1"/>
</dbReference>
<reference evidence="2 3" key="1">
    <citation type="submission" date="2019-04" db="EMBL/GenBank/DDBJ databases">
        <title>Phreatobacter aquaticus sp. nov.</title>
        <authorList>
            <person name="Choi A."/>
        </authorList>
    </citation>
    <scope>NUCLEOTIDE SEQUENCE [LARGE SCALE GENOMIC DNA]</scope>
    <source>
        <strain evidence="2 3">KCTC 52518</strain>
    </source>
</reference>
<dbReference type="PANTHER" id="PTHR43689">
    <property type="entry name" value="HYDROLASE"/>
    <property type="match status" value="1"/>
</dbReference>
<dbReference type="InterPro" id="IPR000073">
    <property type="entry name" value="AB_hydrolase_1"/>
</dbReference>
<evidence type="ECO:0000313" key="3">
    <source>
        <dbReference type="Proteomes" id="UP000298781"/>
    </source>
</evidence>
<dbReference type="Proteomes" id="UP000298781">
    <property type="component" value="Chromosome"/>
</dbReference>
<dbReference type="KEGG" id="pstg:E8M01_31420"/>
<dbReference type="GO" id="GO:0016787">
    <property type="term" value="F:hydrolase activity"/>
    <property type="evidence" value="ECO:0007669"/>
    <property type="project" value="UniProtKB-KW"/>
</dbReference>
<dbReference type="PRINTS" id="PR00111">
    <property type="entry name" value="ABHYDROLASE"/>
</dbReference>
<organism evidence="2 3">
    <name type="scientific">Phreatobacter stygius</name>
    <dbReference type="NCBI Taxonomy" id="1940610"/>
    <lineage>
        <taxon>Bacteria</taxon>
        <taxon>Pseudomonadati</taxon>
        <taxon>Pseudomonadota</taxon>
        <taxon>Alphaproteobacteria</taxon>
        <taxon>Hyphomicrobiales</taxon>
        <taxon>Phreatobacteraceae</taxon>
        <taxon>Phreatobacter</taxon>
    </lineage>
</organism>
<keyword evidence="2" id="KW-0378">Hydrolase</keyword>
<accession>A0A4D7BKS2</accession>
<protein>
    <submittedName>
        <fullName evidence="2">Alpha/beta hydrolase</fullName>
    </submittedName>
</protein>
<dbReference type="SUPFAM" id="SSF53474">
    <property type="entry name" value="alpha/beta-Hydrolases"/>
    <property type="match status" value="1"/>
</dbReference>